<sequence>MEGEPDLPAPAAEEKFFKPNPSHPININPDSIYLSRSFTTCTSTASSSPRTWSGSFKQPLSDIVP</sequence>
<name>A0AAW2M434_SESRA</name>
<evidence type="ECO:0000313" key="2">
    <source>
        <dbReference type="EMBL" id="KAL0326234.1"/>
    </source>
</evidence>
<feature type="region of interest" description="Disordered" evidence="1">
    <location>
        <begin position="43"/>
        <end position="65"/>
    </location>
</feature>
<reference evidence="2" key="2">
    <citation type="journal article" date="2024" name="Plant">
        <title>Genomic evolution and insights into agronomic trait innovations of Sesamum species.</title>
        <authorList>
            <person name="Miao H."/>
            <person name="Wang L."/>
            <person name="Qu L."/>
            <person name="Liu H."/>
            <person name="Sun Y."/>
            <person name="Le M."/>
            <person name="Wang Q."/>
            <person name="Wei S."/>
            <person name="Zheng Y."/>
            <person name="Lin W."/>
            <person name="Duan Y."/>
            <person name="Cao H."/>
            <person name="Xiong S."/>
            <person name="Wang X."/>
            <person name="Wei L."/>
            <person name="Li C."/>
            <person name="Ma Q."/>
            <person name="Ju M."/>
            <person name="Zhao R."/>
            <person name="Li G."/>
            <person name="Mu C."/>
            <person name="Tian Q."/>
            <person name="Mei H."/>
            <person name="Zhang T."/>
            <person name="Gao T."/>
            <person name="Zhang H."/>
        </authorList>
    </citation>
    <scope>NUCLEOTIDE SEQUENCE</scope>
    <source>
        <strain evidence="2">G02</strain>
    </source>
</reference>
<gene>
    <name evidence="2" type="ORF">Sradi_5192700</name>
</gene>
<comment type="caution">
    <text evidence="2">The sequence shown here is derived from an EMBL/GenBank/DDBJ whole genome shotgun (WGS) entry which is preliminary data.</text>
</comment>
<dbReference type="EMBL" id="JACGWJ010000023">
    <property type="protein sequence ID" value="KAL0326234.1"/>
    <property type="molecule type" value="Genomic_DNA"/>
</dbReference>
<organism evidence="2">
    <name type="scientific">Sesamum radiatum</name>
    <name type="common">Black benniseed</name>
    <dbReference type="NCBI Taxonomy" id="300843"/>
    <lineage>
        <taxon>Eukaryota</taxon>
        <taxon>Viridiplantae</taxon>
        <taxon>Streptophyta</taxon>
        <taxon>Embryophyta</taxon>
        <taxon>Tracheophyta</taxon>
        <taxon>Spermatophyta</taxon>
        <taxon>Magnoliopsida</taxon>
        <taxon>eudicotyledons</taxon>
        <taxon>Gunneridae</taxon>
        <taxon>Pentapetalae</taxon>
        <taxon>asterids</taxon>
        <taxon>lamiids</taxon>
        <taxon>Lamiales</taxon>
        <taxon>Pedaliaceae</taxon>
        <taxon>Sesamum</taxon>
    </lineage>
</organism>
<dbReference type="AlphaFoldDB" id="A0AAW2M434"/>
<feature type="region of interest" description="Disordered" evidence="1">
    <location>
        <begin position="1"/>
        <end position="23"/>
    </location>
</feature>
<protein>
    <submittedName>
        <fullName evidence="2">Uncharacterized protein</fullName>
    </submittedName>
</protein>
<evidence type="ECO:0000256" key="1">
    <source>
        <dbReference type="SAM" id="MobiDB-lite"/>
    </source>
</evidence>
<accession>A0AAW2M434</accession>
<reference evidence="2" key="1">
    <citation type="submission" date="2020-06" db="EMBL/GenBank/DDBJ databases">
        <authorList>
            <person name="Li T."/>
            <person name="Hu X."/>
            <person name="Zhang T."/>
            <person name="Song X."/>
            <person name="Zhang H."/>
            <person name="Dai N."/>
            <person name="Sheng W."/>
            <person name="Hou X."/>
            <person name="Wei L."/>
        </authorList>
    </citation>
    <scope>NUCLEOTIDE SEQUENCE</scope>
    <source>
        <strain evidence="2">G02</strain>
        <tissue evidence="2">Leaf</tissue>
    </source>
</reference>
<proteinExistence type="predicted"/>